<evidence type="ECO:0000313" key="2">
    <source>
        <dbReference type="Proteomes" id="UP000198211"/>
    </source>
</evidence>
<keyword evidence="1" id="KW-0695">RNA-directed DNA polymerase</keyword>
<name>A0A225WBY0_9STRA</name>
<dbReference type="OrthoDB" id="3095879at2759"/>
<accession>A0A225WBY0</accession>
<protein>
    <submittedName>
        <fullName evidence="1">Reverse transcriptase-RNase H-integrase</fullName>
    </submittedName>
</protein>
<organism evidence="1 2">
    <name type="scientific">Phytophthora megakarya</name>
    <dbReference type="NCBI Taxonomy" id="4795"/>
    <lineage>
        <taxon>Eukaryota</taxon>
        <taxon>Sar</taxon>
        <taxon>Stramenopiles</taxon>
        <taxon>Oomycota</taxon>
        <taxon>Peronosporomycetes</taxon>
        <taxon>Peronosporales</taxon>
        <taxon>Peronosporaceae</taxon>
        <taxon>Phytophthora</taxon>
    </lineage>
</organism>
<proteinExistence type="predicted"/>
<dbReference type="AlphaFoldDB" id="A0A225WBY0"/>
<comment type="caution">
    <text evidence="1">The sequence shown here is derived from an EMBL/GenBank/DDBJ whole genome shotgun (WGS) entry which is preliminary data.</text>
</comment>
<keyword evidence="2" id="KW-1185">Reference proteome</keyword>
<dbReference type="GO" id="GO:0003964">
    <property type="term" value="F:RNA-directed DNA polymerase activity"/>
    <property type="evidence" value="ECO:0007669"/>
    <property type="project" value="UniProtKB-KW"/>
</dbReference>
<sequence>MIDRPFFINIDHRTIEDTQQQQTCSQRLARRLNELALFQPQFRWVAGNTNVVADTISRNPTWNDGNNRAVSLAALLESLTSMEPADEGALFAQTTQTSVNITAECIHCYNSDKHWSYMAHTLQPRKFQRYELLNGLLYFRIRPGAPARVCVPANISTEKHCVARGARRANSRTSWISQEPAPSSI</sequence>
<dbReference type="EMBL" id="NBNE01001292">
    <property type="protein sequence ID" value="OWZ14639.1"/>
    <property type="molecule type" value="Genomic_DNA"/>
</dbReference>
<keyword evidence="1" id="KW-0548">Nucleotidyltransferase</keyword>
<reference evidence="2" key="1">
    <citation type="submission" date="2017-03" db="EMBL/GenBank/DDBJ databases">
        <title>Phytopthora megakarya and P. palmivora, two closely related causual agents of cacao black pod achieved similar genome size and gene model numbers by different mechanisms.</title>
        <authorList>
            <person name="Ali S."/>
            <person name="Shao J."/>
            <person name="Larry D.J."/>
            <person name="Kronmiller B."/>
            <person name="Shen D."/>
            <person name="Strem M.D."/>
            <person name="Melnick R.L."/>
            <person name="Guiltinan M.J."/>
            <person name="Tyler B.M."/>
            <person name="Meinhardt L.W."/>
            <person name="Bailey B.A."/>
        </authorList>
    </citation>
    <scope>NUCLEOTIDE SEQUENCE [LARGE SCALE GENOMIC DNA]</scope>
    <source>
        <strain evidence="2">zdho120</strain>
    </source>
</reference>
<evidence type="ECO:0000313" key="1">
    <source>
        <dbReference type="EMBL" id="OWZ14639.1"/>
    </source>
</evidence>
<gene>
    <name evidence="1" type="ORF">PHMEG_00011850</name>
</gene>
<dbReference type="Proteomes" id="UP000198211">
    <property type="component" value="Unassembled WGS sequence"/>
</dbReference>
<keyword evidence="1" id="KW-0808">Transferase</keyword>